<evidence type="ECO:0008006" key="5">
    <source>
        <dbReference type="Google" id="ProtNLM"/>
    </source>
</evidence>
<dbReference type="Proteomes" id="UP000557899">
    <property type="component" value="Unassembled WGS sequence"/>
</dbReference>
<sequence>MPSMFPGMVPSPDDPNRGPRRTPSGADPGTWPGSLKWGYYVSVAAAMLMVVTGMIGLAQDHGATPDVSAEVIAAFHRNVRFIGVYNIIAGLTIAALAAQLRSGGRISRRILVAVFALSIFFNIAAFAIQVSGLAAVVICVLLGVAAVMIFRPGANAYIARMSSRND</sequence>
<feature type="transmembrane region" description="Helical" evidence="2">
    <location>
        <begin position="110"/>
        <end position="128"/>
    </location>
</feature>
<protein>
    <recommendedName>
        <fullName evidence="5">Tellurium resistance protein TerC</fullName>
    </recommendedName>
</protein>
<evidence type="ECO:0000313" key="3">
    <source>
        <dbReference type="EMBL" id="NLA55159.1"/>
    </source>
</evidence>
<comment type="caution">
    <text evidence="3">The sequence shown here is derived from an EMBL/GenBank/DDBJ whole genome shotgun (WGS) entry which is preliminary data.</text>
</comment>
<evidence type="ECO:0000256" key="2">
    <source>
        <dbReference type="SAM" id="Phobius"/>
    </source>
</evidence>
<dbReference type="SUPFAM" id="SSF103473">
    <property type="entry name" value="MFS general substrate transporter"/>
    <property type="match status" value="1"/>
</dbReference>
<keyword evidence="2" id="KW-0812">Transmembrane</keyword>
<feature type="transmembrane region" description="Helical" evidence="2">
    <location>
        <begin position="134"/>
        <end position="154"/>
    </location>
</feature>
<feature type="region of interest" description="Disordered" evidence="1">
    <location>
        <begin position="1"/>
        <end position="29"/>
    </location>
</feature>
<evidence type="ECO:0000256" key="1">
    <source>
        <dbReference type="SAM" id="MobiDB-lite"/>
    </source>
</evidence>
<proteinExistence type="predicted"/>
<dbReference type="EMBL" id="JAAZHI010000054">
    <property type="protein sequence ID" value="NLA55159.1"/>
    <property type="molecule type" value="Genomic_DNA"/>
</dbReference>
<feature type="transmembrane region" description="Helical" evidence="2">
    <location>
        <begin position="37"/>
        <end position="59"/>
    </location>
</feature>
<gene>
    <name evidence="3" type="ORF">GX859_02495</name>
</gene>
<organism evidence="3 4">
    <name type="scientific">Corynebacterium humireducens</name>
    <dbReference type="NCBI Taxonomy" id="1223514"/>
    <lineage>
        <taxon>Bacteria</taxon>
        <taxon>Bacillati</taxon>
        <taxon>Actinomycetota</taxon>
        <taxon>Actinomycetes</taxon>
        <taxon>Mycobacteriales</taxon>
        <taxon>Corynebacteriaceae</taxon>
        <taxon>Corynebacterium</taxon>
    </lineage>
</organism>
<evidence type="ECO:0000313" key="4">
    <source>
        <dbReference type="Proteomes" id="UP000557899"/>
    </source>
</evidence>
<keyword evidence="2" id="KW-0472">Membrane</keyword>
<reference evidence="3 4" key="1">
    <citation type="journal article" date="2020" name="Biotechnol. Biofuels">
        <title>New insights from the biogas microbiome by comprehensive genome-resolved metagenomics of nearly 1600 species originating from multiple anaerobic digesters.</title>
        <authorList>
            <person name="Campanaro S."/>
            <person name="Treu L."/>
            <person name="Rodriguez-R L.M."/>
            <person name="Kovalovszki A."/>
            <person name="Ziels R.M."/>
            <person name="Maus I."/>
            <person name="Zhu X."/>
            <person name="Kougias P.G."/>
            <person name="Basile A."/>
            <person name="Luo G."/>
            <person name="Schluter A."/>
            <person name="Konstantinidis K.T."/>
            <person name="Angelidaki I."/>
        </authorList>
    </citation>
    <scope>NUCLEOTIDE SEQUENCE [LARGE SCALE GENOMIC DNA]</scope>
    <source>
        <strain evidence="3">AS15tlH2ME_198</strain>
    </source>
</reference>
<feature type="transmembrane region" description="Helical" evidence="2">
    <location>
        <begin position="79"/>
        <end position="98"/>
    </location>
</feature>
<keyword evidence="2" id="KW-1133">Transmembrane helix</keyword>
<dbReference type="AlphaFoldDB" id="A0A7X6SUJ5"/>
<dbReference type="InterPro" id="IPR036259">
    <property type="entry name" value="MFS_trans_sf"/>
</dbReference>
<name>A0A7X6SUJ5_9CORY</name>
<accession>A0A7X6SUJ5</accession>